<dbReference type="EMBL" id="RXIA01000007">
    <property type="protein sequence ID" value="RVU71135.1"/>
    <property type="molecule type" value="Genomic_DNA"/>
</dbReference>
<organism evidence="2 3">
    <name type="scientific">Lactobacillus xujianguonis</name>
    <dbReference type="NCBI Taxonomy" id="2495899"/>
    <lineage>
        <taxon>Bacteria</taxon>
        <taxon>Bacillati</taxon>
        <taxon>Bacillota</taxon>
        <taxon>Bacilli</taxon>
        <taxon>Lactobacillales</taxon>
        <taxon>Lactobacillaceae</taxon>
        <taxon>Lactobacillus</taxon>
    </lineage>
</organism>
<gene>
    <name evidence="2" type="ORF">EJK17_03805</name>
</gene>
<evidence type="ECO:0000256" key="1">
    <source>
        <dbReference type="SAM" id="SignalP"/>
    </source>
</evidence>
<keyword evidence="3" id="KW-1185">Reference proteome</keyword>
<proteinExistence type="predicted"/>
<name>A0A437SW27_9LACO</name>
<reference evidence="2 3" key="1">
    <citation type="submission" date="2018-12" db="EMBL/GenBank/DDBJ databases">
        <authorList>
            <person name="Meng J."/>
        </authorList>
    </citation>
    <scope>NUCLEOTIDE SEQUENCE [LARGE SCALE GENOMIC DNA]</scope>
    <source>
        <strain evidence="2 3">HT111-2</strain>
    </source>
</reference>
<protein>
    <recommendedName>
        <fullName evidence="4">Surface layer protein A domain-containing protein</fullName>
    </recommendedName>
</protein>
<dbReference type="RefSeq" id="WP_127796218.1">
    <property type="nucleotide sequence ID" value="NZ_ML136876.1"/>
</dbReference>
<evidence type="ECO:0000313" key="3">
    <source>
        <dbReference type="Proteomes" id="UP000288291"/>
    </source>
</evidence>
<evidence type="ECO:0008006" key="4">
    <source>
        <dbReference type="Google" id="ProtNLM"/>
    </source>
</evidence>
<feature type="signal peptide" evidence="1">
    <location>
        <begin position="1"/>
        <end position="30"/>
    </location>
</feature>
<comment type="caution">
    <text evidence="2">The sequence shown here is derived from an EMBL/GenBank/DDBJ whole genome shotgun (WGS) entry which is preliminary data.</text>
</comment>
<sequence length="118" mass="12731">MLNVKNLIKAVSSITFVASLGLVGIGTVNAASTAAPLGSAEVEPTNPVAKKGDKIFVVVKDSKNQKVNVVNAKNHTTGEKVKMGTTWKVKATKKVNSKRIYRIGNQKQWLRSKDVVKN</sequence>
<keyword evidence="1" id="KW-0732">Signal</keyword>
<accession>A0A437SW27</accession>
<dbReference type="Proteomes" id="UP000288291">
    <property type="component" value="Unassembled WGS sequence"/>
</dbReference>
<dbReference type="AlphaFoldDB" id="A0A437SW27"/>
<evidence type="ECO:0000313" key="2">
    <source>
        <dbReference type="EMBL" id="RVU71135.1"/>
    </source>
</evidence>
<feature type="chain" id="PRO_5019480353" description="Surface layer protein A domain-containing protein" evidence="1">
    <location>
        <begin position="31"/>
        <end position="118"/>
    </location>
</feature>